<sequence length="138" mass="15722">MQTQEERIIDLEKAVALLEKKFSEADIQNVNHNTTMLLGLVYKQQIDISVMKSNLTIINQQIGEIKQDVKNLQIKSDQHTSILDEHTAVLNEHTSILNEHTSILNEHTALHKEHTTALNENTKLLTQILALLTKHISE</sequence>
<gene>
    <name evidence="1" type="ORF">KDA_21770</name>
</gene>
<protein>
    <submittedName>
        <fullName evidence="1">Uncharacterized protein</fullName>
    </submittedName>
</protein>
<reference evidence="2" key="1">
    <citation type="submission" date="2018-12" db="EMBL/GenBank/DDBJ databases">
        <title>Tengunoibacter tsumagoiensis gen. nov., sp. nov., Dictyobacter kobayashii sp. nov., D. alpinus sp. nov., and D. joshuensis sp. nov. and description of Dictyobacteraceae fam. nov. within the order Ktedonobacterales isolated from Tengu-no-mugimeshi.</title>
        <authorList>
            <person name="Wang C.M."/>
            <person name="Zheng Y."/>
            <person name="Sakai Y."/>
            <person name="Toyoda A."/>
            <person name="Minakuchi Y."/>
            <person name="Abe K."/>
            <person name="Yokota A."/>
            <person name="Yabe S."/>
        </authorList>
    </citation>
    <scope>NUCLEOTIDE SEQUENCE [LARGE SCALE GENOMIC DNA]</scope>
    <source>
        <strain evidence="2">Uno16</strain>
    </source>
</reference>
<organism evidence="1 2">
    <name type="scientific">Dictyobacter alpinus</name>
    <dbReference type="NCBI Taxonomy" id="2014873"/>
    <lineage>
        <taxon>Bacteria</taxon>
        <taxon>Bacillati</taxon>
        <taxon>Chloroflexota</taxon>
        <taxon>Ktedonobacteria</taxon>
        <taxon>Ktedonobacterales</taxon>
        <taxon>Dictyobacteraceae</taxon>
        <taxon>Dictyobacter</taxon>
    </lineage>
</organism>
<evidence type="ECO:0000313" key="2">
    <source>
        <dbReference type="Proteomes" id="UP000287171"/>
    </source>
</evidence>
<name>A0A402B5R9_9CHLR</name>
<accession>A0A402B5R9</accession>
<comment type="caution">
    <text evidence="1">The sequence shown here is derived from an EMBL/GenBank/DDBJ whole genome shotgun (WGS) entry which is preliminary data.</text>
</comment>
<dbReference type="RefSeq" id="WP_126627113.1">
    <property type="nucleotide sequence ID" value="NZ_BIFT01000001.1"/>
</dbReference>
<proteinExistence type="predicted"/>
<evidence type="ECO:0000313" key="1">
    <source>
        <dbReference type="EMBL" id="GCE26693.1"/>
    </source>
</evidence>
<dbReference type="AlphaFoldDB" id="A0A402B5R9"/>
<keyword evidence="2" id="KW-1185">Reference proteome</keyword>
<dbReference type="Proteomes" id="UP000287171">
    <property type="component" value="Unassembled WGS sequence"/>
</dbReference>
<dbReference type="EMBL" id="BIFT01000001">
    <property type="protein sequence ID" value="GCE26693.1"/>
    <property type="molecule type" value="Genomic_DNA"/>
</dbReference>